<name>A0ABT8CFR8_9BACT</name>
<accession>A0ABT8CFR8</accession>
<reference evidence="3" key="1">
    <citation type="journal article" date="2019" name="Int. J. Syst. Evol. Microbiol.">
        <title>The Global Catalogue of Microorganisms (GCM) 10K type strain sequencing project: providing services to taxonomists for standard genome sequencing and annotation.</title>
        <authorList>
            <consortium name="The Broad Institute Genomics Platform"/>
            <consortium name="The Broad Institute Genome Sequencing Center for Infectious Disease"/>
            <person name="Wu L."/>
            <person name="Ma J."/>
        </authorList>
    </citation>
    <scope>NUCLEOTIDE SEQUENCE [LARGE SCALE GENOMIC DNA]</scope>
    <source>
        <strain evidence="3">CECT 7706</strain>
    </source>
</reference>
<keyword evidence="1" id="KW-1133">Transmembrane helix</keyword>
<dbReference type="EMBL" id="JAUFQS010000047">
    <property type="protein sequence ID" value="MDN3690618.1"/>
    <property type="molecule type" value="Genomic_DNA"/>
</dbReference>
<gene>
    <name evidence="2" type="ORF">QWZ15_22550</name>
</gene>
<organism evidence="2 3">
    <name type="scientific">Cyclobacterium jeungdonense</name>
    <dbReference type="NCBI Taxonomy" id="708087"/>
    <lineage>
        <taxon>Bacteria</taxon>
        <taxon>Pseudomonadati</taxon>
        <taxon>Bacteroidota</taxon>
        <taxon>Cytophagia</taxon>
        <taxon>Cytophagales</taxon>
        <taxon>Cyclobacteriaceae</taxon>
        <taxon>Cyclobacterium</taxon>
    </lineage>
</organism>
<proteinExistence type="predicted"/>
<dbReference type="Proteomes" id="UP001236663">
    <property type="component" value="Unassembled WGS sequence"/>
</dbReference>
<evidence type="ECO:0000256" key="1">
    <source>
        <dbReference type="SAM" id="Phobius"/>
    </source>
</evidence>
<evidence type="ECO:0000313" key="2">
    <source>
        <dbReference type="EMBL" id="MDN3690618.1"/>
    </source>
</evidence>
<sequence length="109" mass="11454">MQNTPSEASLLGALGAGFGIAAGFYSIAKGIADFKISLTDNKEIANRIPEGILNAPVGITFSSVVNDIEVSEYVEVGLSVVEGFTSFRVIDATNFQKLNTVIVGKDISI</sequence>
<comment type="caution">
    <text evidence="2">The sequence shown here is derived from an EMBL/GenBank/DDBJ whole genome shotgun (WGS) entry which is preliminary data.</text>
</comment>
<protein>
    <submittedName>
        <fullName evidence="2">Uncharacterized protein</fullName>
    </submittedName>
</protein>
<keyword evidence="1" id="KW-0812">Transmembrane</keyword>
<keyword evidence="3" id="KW-1185">Reference proteome</keyword>
<dbReference type="RefSeq" id="WP_163382907.1">
    <property type="nucleotide sequence ID" value="NZ_JAUFQS010000047.1"/>
</dbReference>
<evidence type="ECO:0000313" key="3">
    <source>
        <dbReference type="Proteomes" id="UP001236663"/>
    </source>
</evidence>
<feature type="transmembrane region" description="Helical" evidence="1">
    <location>
        <begin position="6"/>
        <end position="28"/>
    </location>
</feature>
<keyword evidence="1" id="KW-0472">Membrane</keyword>